<protein>
    <recommendedName>
        <fullName evidence="3">NERD domain-containing protein</fullName>
    </recommendedName>
</protein>
<dbReference type="Proteomes" id="UP001597557">
    <property type="component" value="Unassembled WGS sequence"/>
</dbReference>
<sequence length="151" mass="16856">MPARSSEISYNTNLASEYLLMSLLCRAGKDAYLSLGNKKGVDIIVRTLAGAIAVVEVKGVNKANDWLICNHGKLPVAPNLFYALVCFQGRISELTSAADIWLIPSERLQPDTEHVVHKNGKTVYLRRSNIIKNYLAFKDTFESLNTYLETH</sequence>
<proteinExistence type="predicted"/>
<dbReference type="EMBL" id="JBHUPD010000002">
    <property type="protein sequence ID" value="MFD2873483.1"/>
    <property type="molecule type" value="Genomic_DNA"/>
</dbReference>
<dbReference type="RefSeq" id="WP_377186313.1">
    <property type="nucleotide sequence ID" value="NZ_JBHUPD010000002.1"/>
</dbReference>
<organism evidence="1 2">
    <name type="scientific">Mucilaginibacter ximonensis</name>
    <dbReference type="NCBI Taxonomy" id="538021"/>
    <lineage>
        <taxon>Bacteria</taxon>
        <taxon>Pseudomonadati</taxon>
        <taxon>Bacteroidota</taxon>
        <taxon>Sphingobacteriia</taxon>
        <taxon>Sphingobacteriales</taxon>
        <taxon>Sphingobacteriaceae</taxon>
        <taxon>Mucilaginibacter</taxon>
    </lineage>
</organism>
<accession>A0ABW5YDP3</accession>
<keyword evidence="2" id="KW-1185">Reference proteome</keyword>
<gene>
    <name evidence="1" type="ORF">ACFS5N_13440</name>
</gene>
<evidence type="ECO:0000313" key="2">
    <source>
        <dbReference type="Proteomes" id="UP001597557"/>
    </source>
</evidence>
<evidence type="ECO:0008006" key="3">
    <source>
        <dbReference type="Google" id="ProtNLM"/>
    </source>
</evidence>
<reference evidence="2" key="1">
    <citation type="journal article" date="2019" name="Int. J. Syst. Evol. Microbiol.">
        <title>The Global Catalogue of Microorganisms (GCM) 10K type strain sequencing project: providing services to taxonomists for standard genome sequencing and annotation.</title>
        <authorList>
            <consortium name="The Broad Institute Genomics Platform"/>
            <consortium name="The Broad Institute Genome Sequencing Center for Infectious Disease"/>
            <person name="Wu L."/>
            <person name="Ma J."/>
        </authorList>
    </citation>
    <scope>NUCLEOTIDE SEQUENCE [LARGE SCALE GENOMIC DNA]</scope>
    <source>
        <strain evidence="2">KCTC 22437</strain>
    </source>
</reference>
<comment type="caution">
    <text evidence="1">The sequence shown here is derived from an EMBL/GenBank/DDBJ whole genome shotgun (WGS) entry which is preliminary data.</text>
</comment>
<name>A0ABW5YDP3_9SPHI</name>
<evidence type="ECO:0000313" key="1">
    <source>
        <dbReference type="EMBL" id="MFD2873483.1"/>
    </source>
</evidence>